<evidence type="ECO:0000313" key="2">
    <source>
        <dbReference type="Proteomes" id="UP000594759"/>
    </source>
</evidence>
<dbReference type="RefSeq" id="WP_196100523.1">
    <property type="nucleotide sequence ID" value="NZ_CP064939.1"/>
</dbReference>
<dbReference type="PROSITE" id="PS51257">
    <property type="entry name" value="PROKAR_LIPOPROTEIN"/>
    <property type="match status" value="1"/>
</dbReference>
<organism evidence="1 2">
    <name type="scientific">Pedobacter endophyticus</name>
    <dbReference type="NCBI Taxonomy" id="2789740"/>
    <lineage>
        <taxon>Bacteria</taxon>
        <taxon>Pseudomonadati</taxon>
        <taxon>Bacteroidota</taxon>
        <taxon>Sphingobacteriia</taxon>
        <taxon>Sphingobacteriales</taxon>
        <taxon>Sphingobacteriaceae</taxon>
        <taxon>Pedobacter</taxon>
    </lineage>
</organism>
<dbReference type="EMBL" id="CP064939">
    <property type="protein sequence ID" value="QPH41071.1"/>
    <property type="molecule type" value="Genomic_DNA"/>
</dbReference>
<accession>A0A7S9L227</accession>
<gene>
    <name evidence="1" type="ORF">IZT61_07370</name>
</gene>
<proteinExistence type="predicted"/>
<protein>
    <submittedName>
        <fullName evidence="1">Uncharacterized protein</fullName>
    </submittedName>
</protein>
<name>A0A7S9L227_9SPHI</name>
<dbReference type="Proteomes" id="UP000594759">
    <property type="component" value="Chromosome"/>
</dbReference>
<sequence>MKTTLLALFLSIALFGCRGKLEKTYSPRDMAASETFDEIPKSKGNILKLVKIDSNRADRQDHFEIQFRDTTISVQDTKNAAVSVFKGPRFINSQKTGIIAEVVDSSALSPRFYLISLKGNVVDVASLNKPSSRKQNPKYDKGIVDITRTNFVVNNDFIVNSVNGKVYSIKRKNPEERIPGELLMYSRDRTTLVFLTKDALYQVNYYTGESETLPLSAKALANIDGIRGEVAQNYSWATNKNGTPFLKYNGDPDRIVDIKEFQK</sequence>
<reference evidence="1 2" key="1">
    <citation type="submission" date="2020-11" db="EMBL/GenBank/DDBJ databases">
        <title>Pedobacter endophytica, an endophytic bacteria isolated form Carex pumila.</title>
        <authorList>
            <person name="Peng Y."/>
            <person name="Jiang L."/>
            <person name="Lee J."/>
        </authorList>
    </citation>
    <scope>NUCLEOTIDE SEQUENCE [LARGE SCALE GENOMIC DNA]</scope>
    <source>
        <strain evidence="1 2">JBR3-12</strain>
    </source>
</reference>
<evidence type="ECO:0000313" key="1">
    <source>
        <dbReference type="EMBL" id="QPH41071.1"/>
    </source>
</evidence>
<dbReference type="KEGG" id="pex:IZT61_07370"/>
<dbReference type="AlphaFoldDB" id="A0A7S9L227"/>
<keyword evidence="2" id="KW-1185">Reference proteome</keyword>